<keyword evidence="1" id="KW-0732">Signal</keyword>
<protein>
    <recommendedName>
        <fullName evidence="4">Secreted protein</fullName>
    </recommendedName>
</protein>
<dbReference type="EnsemblPlants" id="AET0Gv20013500.16">
    <property type="protein sequence ID" value="AET0Gv20013500.16"/>
    <property type="gene ID" value="AET0Gv20013500"/>
</dbReference>
<evidence type="ECO:0000313" key="2">
    <source>
        <dbReference type="EnsemblPlants" id="AET0Gv20013500.16"/>
    </source>
</evidence>
<evidence type="ECO:0000256" key="1">
    <source>
        <dbReference type="SAM" id="SignalP"/>
    </source>
</evidence>
<evidence type="ECO:0008006" key="4">
    <source>
        <dbReference type="Google" id="ProtNLM"/>
    </source>
</evidence>
<accession>A0A452XBS4</accession>
<reference evidence="2" key="3">
    <citation type="submission" date="2019-03" db="UniProtKB">
        <authorList>
            <consortium name="EnsemblPlants"/>
        </authorList>
    </citation>
    <scope>IDENTIFICATION</scope>
</reference>
<reference evidence="3" key="1">
    <citation type="journal article" date="2014" name="Science">
        <title>Ancient hybridizations among the ancestral genomes of bread wheat.</title>
        <authorList>
            <consortium name="International Wheat Genome Sequencing Consortium,"/>
            <person name="Marcussen T."/>
            <person name="Sandve S.R."/>
            <person name="Heier L."/>
            <person name="Spannagl M."/>
            <person name="Pfeifer M."/>
            <person name="Jakobsen K.S."/>
            <person name="Wulff B.B."/>
            <person name="Steuernagel B."/>
            <person name="Mayer K.F."/>
            <person name="Olsen O.A."/>
        </authorList>
    </citation>
    <scope>NUCLEOTIDE SEQUENCE [LARGE SCALE GENOMIC DNA]</scope>
    <source>
        <strain evidence="3">cv. AL8/78</strain>
    </source>
</reference>
<dbReference type="Proteomes" id="UP000015105">
    <property type="component" value="Unassembled WGS sequence"/>
</dbReference>
<organism evidence="2 3">
    <name type="scientific">Aegilops tauschii subsp. strangulata</name>
    <name type="common">Goatgrass</name>
    <dbReference type="NCBI Taxonomy" id="200361"/>
    <lineage>
        <taxon>Eukaryota</taxon>
        <taxon>Viridiplantae</taxon>
        <taxon>Streptophyta</taxon>
        <taxon>Embryophyta</taxon>
        <taxon>Tracheophyta</taxon>
        <taxon>Spermatophyta</taxon>
        <taxon>Magnoliopsida</taxon>
        <taxon>Liliopsida</taxon>
        <taxon>Poales</taxon>
        <taxon>Poaceae</taxon>
        <taxon>BOP clade</taxon>
        <taxon>Pooideae</taxon>
        <taxon>Triticodae</taxon>
        <taxon>Triticeae</taxon>
        <taxon>Triticinae</taxon>
        <taxon>Aegilops</taxon>
    </lineage>
</organism>
<reference evidence="3" key="2">
    <citation type="journal article" date="2017" name="Nat. Plants">
        <title>The Aegilops tauschii genome reveals multiple impacts of transposons.</title>
        <authorList>
            <person name="Zhao G."/>
            <person name="Zou C."/>
            <person name="Li K."/>
            <person name="Wang K."/>
            <person name="Li T."/>
            <person name="Gao L."/>
            <person name="Zhang X."/>
            <person name="Wang H."/>
            <person name="Yang Z."/>
            <person name="Liu X."/>
            <person name="Jiang W."/>
            <person name="Mao L."/>
            <person name="Kong X."/>
            <person name="Jiao Y."/>
            <person name="Jia J."/>
        </authorList>
    </citation>
    <scope>NUCLEOTIDE SEQUENCE [LARGE SCALE GENOMIC DNA]</scope>
    <source>
        <strain evidence="3">cv. AL8/78</strain>
    </source>
</reference>
<evidence type="ECO:0000313" key="3">
    <source>
        <dbReference type="Proteomes" id="UP000015105"/>
    </source>
</evidence>
<dbReference type="Gramene" id="AET0Gv20013500.16">
    <property type="protein sequence ID" value="AET0Gv20013500.16"/>
    <property type="gene ID" value="AET0Gv20013500"/>
</dbReference>
<name>A0A452XBS4_AEGTS</name>
<keyword evidence="3" id="KW-1185">Reference proteome</keyword>
<dbReference type="AlphaFoldDB" id="A0A452XBS4"/>
<feature type="chain" id="PRO_5018974083" description="Secreted protein" evidence="1">
    <location>
        <begin position="33"/>
        <end position="76"/>
    </location>
</feature>
<feature type="signal peptide" evidence="1">
    <location>
        <begin position="1"/>
        <end position="32"/>
    </location>
</feature>
<sequence length="76" mass="8581">MIGVACRFLSNFSFNVLLFCFFFICRLRVVDAEHIALARPVELQASLRIAGGEAVPRNQAFEKIADLFYGPRKNCV</sequence>
<proteinExistence type="predicted"/>